<comment type="cofactor">
    <cofactor evidence="1">
        <name>NAD(+)</name>
        <dbReference type="ChEBI" id="CHEBI:57540"/>
    </cofactor>
</comment>
<keyword evidence="10" id="KW-1185">Reference proteome</keyword>
<dbReference type="SUPFAM" id="SSF55347">
    <property type="entry name" value="Glyceraldehyde-3-phosphate dehydrogenase-like, C-terminal domain"/>
    <property type="match status" value="1"/>
</dbReference>
<evidence type="ECO:0000256" key="1">
    <source>
        <dbReference type="ARBA" id="ARBA00001911"/>
    </source>
</evidence>
<proteinExistence type="inferred from homology"/>
<dbReference type="Gene3D" id="3.40.50.720">
    <property type="entry name" value="NAD(P)-binding Rossmann-like Domain"/>
    <property type="match status" value="1"/>
</dbReference>
<dbReference type="PANTHER" id="PTHR43818:SF1">
    <property type="entry name" value="GLYCOSYL HYDROLASE FAMILY 109 PROTEIN"/>
    <property type="match status" value="1"/>
</dbReference>
<dbReference type="GO" id="GO:0000166">
    <property type="term" value="F:nucleotide binding"/>
    <property type="evidence" value="ECO:0007669"/>
    <property type="project" value="InterPro"/>
</dbReference>
<evidence type="ECO:0000259" key="8">
    <source>
        <dbReference type="Pfam" id="PF21252"/>
    </source>
</evidence>
<evidence type="ECO:0000256" key="4">
    <source>
        <dbReference type="ARBA" id="ARBA00023027"/>
    </source>
</evidence>
<dbReference type="GO" id="GO:0016798">
    <property type="term" value="F:hydrolase activity, acting on glycosyl bonds"/>
    <property type="evidence" value="ECO:0007669"/>
    <property type="project" value="UniProtKB-KW"/>
</dbReference>
<dbReference type="AlphaFoldDB" id="A0A1H7F388"/>
<comment type="similarity">
    <text evidence="2">Belongs to the Gfo/Idh/MocA family. Glycosyl hydrolase 109 subfamily.</text>
</comment>
<keyword evidence="4" id="KW-0520">NAD</keyword>
<sequence>MSNKDYDRRKFLKQSSFAMGGLTVAGLGVPMELLGQETTAVPEKKIRLGFVGIGGRGSYHLDVALGIEGVEIPAICELKPDRLHRAKRWIEEAGQPTPRLYDRGPTDFKRLCQEEELDAVIVSTSWKWHAPICLAAMNNNKHAACEVPLIQTLDEGWELVETFERTGKWASLVLGGFGDMTLLNMVRKNLLGDIIHVESGYVHDLRRVKFDPDEEPWRLQHAVDRNGNLYPDHPMRNMMPVLDINHGDRFDHLVSMSSKSVMLNRYAASMYGDDHPYASKKMALGDYNATLIRTVNGKLITLNHDTHTPHPRENFRIQGTSGVYLRDRVDSKIYIEGLSPEEHRWESADKYVKEYEHPMIQNYNPPKRKGGAIRGHGSSDTKTPINWHRLIAALRDNTLPDWDVYDSVTSSSISPLSEASVAQKSKSVDIPDFTKGKWKERTPIYS</sequence>
<evidence type="ECO:0000256" key="5">
    <source>
        <dbReference type="ARBA" id="ARBA00023295"/>
    </source>
</evidence>
<feature type="domain" description="Glycosyl hydrolase 109 C-terminal" evidence="8">
    <location>
        <begin position="180"/>
        <end position="347"/>
    </location>
</feature>
<dbReference type="InterPro" id="IPR049303">
    <property type="entry name" value="Glyco_hydro_109_C"/>
</dbReference>
<dbReference type="EMBL" id="FNZN01000001">
    <property type="protein sequence ID" value="SEK20284.1"/>
    <property type="molecule type" value="Genomic_DNA"/>
</dbReference>
<protein>
    <submittedName>
        <fullName evidence="9">Predicted dehydrogenase</fullName>
    </submittedName>
</protein>
<name>A0A1H7F388_9FLAO</name>
<dbReference type="Proteomes" id="UP000198990">
    <property type="component" value="Unassembled WGS sequence"/>
</dbReference>
<organism evidence="9 10">
    <name type="scientific">Maribacter orientalis</name>
    <dbReference type="NCBI Taxonomy" id="228957"/>
    <lineage>
        <taxon>Bacteria</taxon>
        <taxon>Pseudomonadati</taxon>
        <taxon>Bacteroidota</taxon>
        <taxon>Flavobacteriia</taxon>
        <taxon>Flavobacteriales</taxon>
        <taxon>Flavobacteriaceae</taxon>
        <taxon>Maribacter</taxon>
    </lineage>
</organism>
<dbReference type="InterPro" id="IPR006311">
    <property type="entry name" value="TAT_signal"/>
</dbReference>
<evidence type="ECO:0000313" key="10">
    <source>
        <dbReference type="Proteomes" id="UP000198990"/>
    </source>
</evidence>
<dbReference type="Pfam" id="PF01408">
    <property type="entry name" value="GFO_IDH_MocA"/>
    <property type="match status" value="1"/>
</dbReference>
<dbReference type="STRING" id="228957.SAMN04488008_10139"/>
<evidence type="ECO:0000256" key="3">
    <source>
        <dbReference type="ARBA" id="ARBA00022801"/>
    </source>
</evidence>
<evidence type="ECO:0000259" key="7">
    <source>
        <dbReference type="Pfam" id="PF01408"/>
    </source>
</evidence>
<dbReference type="InterPro" id="IPR036291">
    <property type="entry name" value="NAD(P)-bd_dom_sf"/>
</dbReference>
<feature type="region of interest" description="Disordered" evidence="6">
    <location>
        <begin position="360"/>
        <end position="379"/>
    </location>
</feature>
<keyword evidence="3" id="KW-0378">Hydrolase</keyword>
<keyword evidence="5" id="KW-0326">Glycosidase</keyword>
<feature type="domain" description="Gfo/Idh/MocA-like oxidoreductase N-terminal" evidence="7">
    <location>
        <begin position="46"/>
        <end position="169"/>
    </location>
</feature>
<dbReference type="PROSITE" id="PS51318">
    <property type="entry name" value="TAT"/>
    <property type="match status" value="1"/>
</dbReference>
<dbReference type="PANTHER" id="PTHR43818">
    <property type="entry name" value="BCDNA.GH03377"/>
    <property type="match status" value="1"/>
</dbReference>
<evidence type="ECO:0000313" key="9">
    <source>
        <dbReference type="EMBL" id="SEK20284.1"/>
    </source>
</evidence>
<dbReference type="InterPro" id="IPR050463">
    <property type="entry name" value="Gfo/Idh/MocA_oxidrdct_glycsds"/>
</dbReference>
<dbReference type="SUPFAM" id="SSF51735">
    <property type="entry name" value="NAD(P)-binding Rossmann-fold domains"/>
    <property type="match status" value="1"/>
</dbReference>
<dbReference type="Gene3D" id="3.30.360.10">
    <property type="entry name" value="Dihydrodipicolinate Reductase, domain 2"/>
    <property type="match status" value="1"/>
</dbReference>
<accession>A0A1H7F388</accession>
<reference evidence="10" key="1">
    <citation type="submission" date="2016-10" db="EMBL/GenBank/DDBJ databases">
        <authorList>
            <person name="Varghese N."/>
            <person name="Submissions S."/>
        </authorList>
    </citation>
    <scope>NUCLEOTIDE SEQUENCE [LARGE SCALE GENOMIC DNA]</scope>
    <source>
        <strain evidence="10">DSM 16471</strain>
    </source>
</reference>
<dbReference type="InterPro" id="IPR000683">
    <property type="entry name" value="Gfo/Idh/MocA-like_OxRdtase_N"/>
</dbReference>
<gene>
    <name evidence="9" type="ORF">SAMN04488008_10139</name>
</gene>
<dbReference type="Pfam" id="PF21252">
    <property type="entry name" value="Glyco_hydro_109_C"/>
    <property type="match status" value="1"/>
</dbReference>
<evidence type="ECO:0000256" key="6">
    <source>
        <dbReference type="SAM" id="MobiDB-lite"/>
    </source>
</evidence>
<evidence type="ECO:0000256" key="2">
    <source>
        <dbReference type="ARBA" id="ARBA00009329"/>
    </source>
</evidence>